<dbReference type="EMBL" id="JACHIR010000001">
    <property type="protein sequence ID" value="MBB5890915.1"/>
    <property type="molecule type" value="Genomic_DNA"/>
</dbReference>
<dbReference type="EC" id="2.5.1.54" evidence="8"/>
<dbReference type="NCBIfam" id="NF009395">
    <property type="entry name" value="PRK12755.1"/>
    <property type="match status" value="1"/>
</dbReference>
<evidence type="ECO:0000313" key="10">
    <source>
        <dbReference type="EMBL" id="MBB5890915.1"/>
    </source>
</evidence>
<name>A0A7W9NFP8_9PSEU</name>
<dbReference type="GO" id="GO:0003849">
    <property type="term" value="F:3-deoxy-7-phosphoheptulonate synthase activity"/>
    <property type="evidence" value="ECO:0007669"/>
    <property type="project" value="UniProtKB-EC"/>
</dbReference>
<dbReference type="Pfam" id="PF00793">
    <property type="entry name" value="DAHP_synth_1"/>
    <property type="match status" value="1"/>
</dbReference>
<dbReference type="InterPro" id="IPR013785">
    <property type="entry name" value="Aldolase_TIM"/>
</dbReference>
<comment type="similarity">
    <text evidence="3 8">Belongs to the class-I DAHP synthase family.</text>
</comment>
<evidence type="ECO:0000256" key="4">
    <source>
        <dbReference type="ARBA" id="ARBA00022605"/>
    </source>
</evidence>
<gene>
    <name evidence="10" type="ORF">BJ998_002111</name>
</gene>
<evidence type="ECO:0000259" key="9">
    <source>
        <dbReference type="Pfam" id="PF00793"/>
    </source>
</evidence>
<dbReference type="PIRSF" id="PIRSF001361">
    <property type="entry name" value="DAHP_synthase"/>
    <property type="match status" value="1"/>
</dbReference>
<dbReference type="Gene3D" id="3.20.20.70">
    <property type="entry name" value="Aldolase class I"/>
    <property type="match status" value="1"/>
</dbReference>
<evidence type="ECO:0000256" key="2">
    <source>
        <dbReference type="ARBA" id="ARBA00004688"/>
    </source>
</evidence>
<dbReference type="InterPro" id="IPR006218">
    <property type="entry name" value="DAHP1/KDSA"/>
</dbReference>
<evidence type="ECO:0000256" key="5">
    <source>
        <dbReference type="ARBA" id="ARBA00022679"/>
    </source>
</evidence>
<comment type="caution">
    <text evidence="10">The sequence shown here is derived from an EMBL/GenBank/DDBJ whole genome shotgun (WGS) entry which is preliminary data.</text>
</comment>
<keyword evidence="11" id="KW-1185">Reference proteome</keyword>
<dbReference type="GO" id="GO:0005737">
    <property type="term" value="C:cytoplasm"/>
    <property type="evidence" value="ECO:0007669"/>
    <property type="project" value="TreeGrafter"/>
</dbReference>
<dbReference type="GO" id="GO:0008652">
    <property type="term" value="P:amino acid biosynthetic process"/>
    <property type="evidence" value="ECO:0007669"/>
    <property type="project" value="UniProtKB-KW"/>
</dbReference>
<comment type="pathway">
    <text evidence="2 8">Metabolic intermediate biosynthesis; chorismate biosynthesis; chorismate from D-erythrose 4-phosphate and phosphoenolpyruvate: step 1/7.</text>
</comment>
<dbReference type="PANTHER" id="PTHR21225:SF12">
    <property type="entry name" value="PHOSPHO-2-DEHYDRO-3-DEOXYHEPTONATE ALDOLASE, TYROSINE-INHIBITED"/>
    <property type="match status" value="1"/>
</dbReference>
<evidence type="ECO:0000256" key="8">
    <source>
        <dbReference type="PIRNR" id="PIRNR001361"/>
    </source>
</evidence>
<evidence type="ECO:0000256" key="1">
    <source>
        <dbReference type="ARBA" id="ARBA00003726"/>
    </source>
</evidence>
<dbReference type="Proteomes" id="UP000585638">
    <property type="component" value="Unassembled WGS sequence"/>
</dbReference>
<dbReference type="SUPFAM" id="SSF51569">
    <property type="entry name" value="Aldolase"/>
    <property type="match status" value="1"/>
</dbReference>
<dbReference type="FunFam" id="3.20.20.70:FF:000005">
    <property type="entry name" value="Phospho-2-dehydro-3-deoxyheptonate aldolase"/>
    <property type="match status" value="1"/>
</dbReference>
<keyword evidence="5 8" id="KW-0808">Transferase</keyword>
<dbReference type="NCBIfam" id="TIGR00034">
    <property type="entry name" value="aroFGH"/>
    <property type="match status" value="1"/>
</dbReference>
<dbReference type="PANTHER" id="PTHR21225">
    <property type="entry name" value="PHOSPHO-2-DEHYDRO-3-DEOXYHEPTONATE ALDOLASE DAHP SYNTHETASE"/>
    <property type="match status" value="1"/>
</dbReference>
<evidence type="ECO:0000256" key="3">
    <source>
        <dbReference type="ARBA" id="ARBA00007985"/>
    </source>
</evidence>
<feature type="domain" description="DAHP synthetase I/KDSA" evidence="9">
    <location>
        <begin position="43"/>
        <end position="339"/>
    </location>
</feature>
<keyword evidence="6 8" id="KW-0057">Aromatic amino acid biosynthesis</keyword>
<dbReference type="UniPathway" id="UPA00053">
    <property type="reaction ID" value="UER00084"/>
</dbReference>
<dbReference type="GO" id="GO:0009073">
    <property type="term" value="P:aromatic amino acid family biosynthetic process"/>
    <property type="evidence" value="ECO:0007669"/>
    <property type="project" value="UniProtKB-KW"/>
</dbReference>
<sequence>MSTHNQRIVSSRPMVSPALLRDEAPLTDAAEAVVVQSRTAVTNVLNGDDDRLLVVVGPCSVHDPVAGLDYARRLAGLTAELSDDLCVVMRVYFEKPRTTLGWKGLINDPRLDGSFDVNHGLRIARQLLLDILALGLPVGCEFLDPITPQYIADTVTWGSIGARTAQSQVHRQLCSGLSMPIGIKNSTEGDVQAAVDAVKAAASSHVFPGITDDGLAAIFSTAGNPDCHVILRGSSAGPNYDRASVEHTVDRLAKSGLPERVIVDASHGNSGKDHLRQPLVAADIATRVAGGETDVVGIMLESFLEPGRQELVLGHAEDLAYGQSVTDACMGWDVTESVLRSLADAVSQRRASRSVGAVSSTSSIATA</sequence>
<evidence type="ECO:0000256" key="6">
    <source>
        <dbReference type="ARBA" id="ARBA00023141"/>
    </source>
</evidence>
<dbReference type="AlphaFoldDB" id="A0A7W9NFP8"/>
<proteinExistence type="inferred from homology"/>
<protein>
    <recommendedName>
        <fullName evidence="8">Phospho-2-dehydro-3-deoxyheptonate aldolase</fullName>
        <ecNumber evidence="8">2.5.1.54</ecNumber>
    </recommendedName>
</protein>
<dbReference type="GO" id="GO:0009423">
    <property type="term" value="P:chorismate biosynthetic process"/>
    <property type="evidence" value="ECO:0007669"/>
    <property type="project" value="UniProtKB-UniPathway"/>
</dbReference>
<dbReference type="RefSeq" id="WP_184860680.1">
    <property type="nucleotide sequence ID" value="NZ_JACHIR010000001.1"/>
</dbReference>
<evidence type="ECO:0000256" key="7">
    <source>
        <dbReference type="ARBA" id="ARBA00047508"/>
    </source>
</evidence>
<comment type="catalytic activity">
    <reaction evidence="7 8">
        <text>D-erythrose 4-phosphate + phosphoenolpyruvate + H2O = 7-phospho-2-dehydro-3-deoxy-D-arabino-heptonate + phosphate</text>
        <dbReference type="Rhea" id="RHEA:14717"/>
        <dbReference type="ChEBI" id="CHEBI:15377"/>
        <dbReference type="ChEBI" id="CHEBI:16897"/>
        <dbReference type="ChEBI" id="CHEBI:43474"/>
        <dbReference type="ChEBI" id="CHEBI:58394"/>
        <dbReference type="ChEBI" id="CHEBI:58702"/>
        <dbReference type="EC" id="2.5.1.54"/>
    </reaction>
</comment>
<comment type="function">
    <text evidence="1 8">Stereospecific condensation of phosphoenolpyruvate (PEP) and D-erythrose-4-phosphate (E4P) giving rise to 3-deoxy-D-arabino-heptulosonate-7-phosphate (DAHP).</text>
</comment>
<reference evidence="10 11" key="1">
    <citation type="submission" date="2020-08" db="EMBL/GenBank/DDBJ databases">
        <title>Sequencing the genomes of 1000 actinobacteria strains.</title>
        <authorList>
            <person name="Klenk H.-P."/>
        </authorList>
    </citation>
    <scope>NUCLEOTIDE SEQUENCE [LARGE SCALE GENOMIC DNA]</scope>
    <source>
        <strain evidence="10 11">DSM 43851</strain>
    </source>
</reference>
<evidence type="ECO:0000313" key="11">
    <source>
        <dbReference type="Proteomes" id="UP000585638"/>
    </source>
</evidence>
<organism evidence="10 11">
    <name type="scientific">Kutzneria kofuensis</name>
    <dbReference type="NCBI Taxonomy" id="103725"/>
    <lineage>
        <taxon>Bacteria</taxon>
        <taxon>Bacillati</taxon>
        <taxon>Actinomycetota</taxon>
        <taxon>Actinomycetes</taxon>
        <taxon>Pseudonocardiales</taxon>
        <taxon>Pseudonocardiaceae</taxon>
        <taxon>Kutzneria</taxon>
    </lineage>
</organism>
<dbReference type="InterPro" id="IPR006219">
    <property type="entry name" value="DAHP_synth_1"/>
</dbReference>
<keyword evidence="4 8" id="KW-0028">Amino-acid biosynthesis</keyword>
<accession>A0A7W9NFP8</accession>